<dbReference type="GO" id="GO:0016491">
    <property type="term" value="F:oxidoreductase activity"/>
    <property type="evidence" value="ECO:0007669"/>
    <property type="project" value="InterPro"/>
</dbReference>
<keyword evidence="2" id="KW-0479">Metal-binding</keyword>
<feature type="domain" description="4Fe-4S ferredoxin-type" evidence="4">
    <location>
        <begin position="20"/>
        <end position="49"/>
    </location>
</feature>
<comment type="cofactor">
    <cofactor evidence="1">
        <name>FAD</name>
        <dbReference type="ChEBI" id="CHEBI:57692"/>
    </cofactor>
</comment>
<name>S6AE23_SULDS</name>
<dbReference type="RefSeq" id="WP_009207797.1">
    <property type="nucleotide sequence ID" value="NC_022358.1"/>
</dbReference>
<dbReference type="Pfam" id="PF00970">
    <property type="entry name" value="FAD_binding_6"/>
    <property type="match status" value="1"/>
</dbReference>
<dbReference type="OrthoDB" id="9806195at2"/>
<dbReference type="InterPro" id="IPR001709">
    <property type="entry name" value="Flavoprot_Pyr_Nucl_cyt_Rdtase"/>
</dbReference>
<dbReference type="HOGENOM" id="CLU_764881_0_0_4"/>
<evidence type="ECO:0000256" key="3">
    <source>
        <dbReference type="ARBA" id="ARBA00034078"/>
    </source>
</evidence>
<feature type="domain" description="FAD-binding FR-type" evidence="5">
    <location>
        <begin position="119"/>
        <end position="223"/>
    </location>
</feature>
<evidence type="ECO:0000256" key="1">
    <source>
        <dbReference type="ARBA" id="ARBA00001974"/>
    </source>
</evidence>
<keyword evidence="2" id="KW-0408">Iron</keyword>
<dbReference type="GO" id="GO:0051537">
    <property type="term" value="F:2 iron, 2 sulfur cluster binding"/>
    <property type="evidence" value="ECO:0007669"/>
    <property type="project" value="UniProtKB-KW"/>
</dbReference>
<keyword evidence="7" id="KW-1185">Reference proteome</keyword>
<dbReference type="InterPro" id="IPR001433">
    <property type="entry name" value="OxRdtase_FAD/NAD-bd"/>
</dbReference>
<protein>
    <submittedName>
        <fullName evidence="6">Oxidoreductase FAD-binding domain-containing protein</fullName>
    </submittedName>
</protein>
<dbReference type="EMBL" id="AP013067">
    <property type="protein sequence ID" value="BAN36878.1"/>
    <property type="molecule type" value="Genomic_DNA"/>
</dbReference>
<evidence type="ECO:0000259" key="5">
    <source>
        <dbReference type="PROSITE" id="PS51384"/>
    </source>
</evidence>
<dbReference type="KEGG" id="sdr:SCD_n03079"/>
<dbReference type="InterPro" id="IPR017938">
    <property type="entry name" value="Riboflavin_synthase-like_b-brl"/>
</dbReference>
<dbReference type="Gene3D" id="2.40.30.10">
    <property type="entry name" value="Translation factors"/>
    <property type="match status" value="1"/>
</dbReference>
<dbReference type="PROSITE" id="PS51384">
    <property type="entry name" value="FAD_FR"/>
    <property type="match status" value="1"/>
</dbReference>
<dbReference type="SUPFAM" id="SSF63380">
    <property type="entry name" value="Riboflavin synthase domain-like"/>
    <property type="match status" value="1"/>
</dbReference>
<dbReference type="SUPFAM" id="SSF52343">
    <property type="entry name" value="Ferredoxin reductase-like, C-terminal NADP-linked domain"/>
    <property type="match status" value="1"/>
</dbReference>
<dbReference type="PANTHER" id="PTHR47354:SF5">
    <property type="entry name" value="PROTEIN RFBI"/>
    <property type="match status" value="1"/>
</dbReference>
<dbReference type="PROSITE" id="PS51379">
    <property type="entry name" value="4FE4S_FER_2"/>
    <property type="match status" value="2"/>
</dbReference>
<geneLocation type="plasmid" evidence="6 7">
    <name>pSCD</name>
</geneLocation>
<dbReference type="SUPFAM" id="SSF54862">
    <property type="entry name" value="4Fe-4S ferredoxins"/>
    <property type="match status" value="1"/>
</dbReference>
<gene>
    <name evidence="6" type="ORF">SCD_n03079</name>
</gene>
<dbReference type="InterPro" id="IPR050415">
    <property type="entry name" value="MRET"/>
</dbReference>
<dbReference type="Gene3D" id="3.40.50.80">
    <property type="entry name" value="Nucleotide-binding domain of ferredoxin-NADP reductase (FNR) module"/>
    <property type="match status" value="1"/>
</dbReference>
<keyword evidence="6" id="KW-0614">Plasmid</keyword>
<dbReference type="InterPro" id="IPR039261">
    <property type="entry name" value="FNR_nucleotide-bd"/>
</dbReference>
<comment type="cofactor">
    <cofactor evidence="3">
        <name>[2Fe-2S] cluster</name>
        <dbReference type="ChEBI" id="CHEBI:190135"/>
    </cofactor>
</comment>
<evidence type="ECO:0000256" key="2">
    <source>
        <dbReference type="ARBA" id="ARBA00022714"/>
    </source>
</evidence>
<evidence type="ECO:0000259" key="4">
    <source>
        <dbReference type="PROSITE" id="PS51379"/>
    </source>
</evidence>
<dbReference type="InterPro" id="IPR017927">
    <property type="entry name" value="FAD-bd_FR_type"/>
</dbReference>
<organism evidence="6 7">
    <name type="scientific">Sulfuricella denitrificans (strain DSM 22764 / NBRC 105220 / skB26)</name>
    <dbReference type="NCBI Taxonomy" id="1163617"/>
    <lineage>
        <taxon>Bacteria</taxon>
        <taxon>Pseudomonadati</taxon>
        <taxon>Pseudomonadota</taxon>
        <taxon>Betaproteobacteria</taxon>
        <taxon>Nitrosomonadales</taxon>
        <taxon>Sulfuricellaceae</taxon>
        <taxon>Sulfuricella</taxon>
    </lineage>
</organism>
<keyword evidence="2" id="KW-0411">Iron-sulfur</keyword>
<dbReference type="Gene3D" id="3.30.70.20">
    <property type="match status" value="1"/>
</dbReference>
<evidence type="ECO:0000313" key="6">
    <source>
        <dbReference type="EMBL" id="BAN36878.1"/>
    </source>
</evidence>
<dbReference type="PANTHER" id="PTHR47354">
    <property type="entry name" value="NADH OXIDOREDUCTASE HCR"/>
    <property type="match status" value="1"/>
</dbReference>
<keyword evidence="2" id="KW-0001">2Fe-2S</keyword>
<dbReference type="Pfam" id="PF00175">
    <property type="entry name" value="NAD_binding_1"/>
    <property type="match status" value="1"/>
</dbReference>
<dbReference type="InterPro" id="IPR008333">
    <property type="entry name" value="Cbr1-like_FAD-bd_dom"/>
</dbReference>
<sequence>MPDPKFLKPWHGVPREQIHWNPTVIEDACIGCGTCVTGCSRLVYRFDYECKKSVVVDPLNCMVGCTTCANTCPTHAIRFPPLSTVFALEAKPEVRHAIEDDLIARHDQLAWSSQMPHPDRMVELRVDHIYRQTPDILVVRLAPVTSGECFCEFAPGQYVEVWIPGSPYLSRAYSIANTPRDDGSIELHIHQVEGGRLSDWAFKRMKEGDLMQVRGPLGHFTMRSPLDRPLLFVAGGTGFAPIKALIEQQLKLAPQREMQLFWGMRDMNDCYAVGLIVAWTRQYPNLHIVLAAERGLDAFRIPHGVMVVEGNVADALRQSPLPIAGHDAYVAGPPGMIPPVVDALHAAGIAPDHIVIDSFGLE</sequence>
<dbReference type="InterPro" id="IPR017896">
    <property type="entry name" value="4Fe4S_Fe-S-bd"/>
</dbReference>
<evidence type="ECO:0000313" key="7">
    <source>
        <dbReference type="Proteomes" id="UP000015559"/>
    </source>
</evidence>
<feature type="domain" description="4Fe-4S ferredoxin-type" evidence="4">
    <location>
        <begin position="52"/>
        <end position="82"/>
    </location>
</feature>
<proteinExistence type="predicted"/>
<accession>S6AE23</accession>
<reference evidence="6 7" key="1">
    <citation type="journal article" date="2012" name="Appl. Environ. Microbiol.">
        <title>Draft genome sequence of a psychrotolerant sulfur-oxidizing bacterium, Sulfuricella denitrificans skB26, and proteomic insights into cold adaptation.</title>
        <authorList>
            <person name="Watanabe T."/>
            <person name="Kojima H."/>
            <person name="Fukui M."/>
        </authorList>
    </citation>
    <scope>NUCLEOTIDE SEQUENCE [LARGE SCALE GENOMIC DNA]</scope>
    <source>
        <strain evidence="7">skB26</strain>
        <plasmid evidence="6 7">pSCD</plasmid>
    </source>
</reference>
<dbReference type="PRINTS" id="PR00410">
    <property type="entry name" value="PHEHYDRXLASE"/>
</dbReference>
<dbReference type="Proteomes" id="UP000015559">
    <property type="component" value="Plasmid pSCD"/>
</dbReference>
<dbReference type="AlphaFoldDB" id="S6AE23"/>
<dbReference type="PRINTS" id="PR00371">
    <property type="entry name" value="FPNCR"/>
</dbReference>